<dbReference type="EMBL" id="CACRXK020013842">
    <property type="protein sequence ID" value="CAB4025826.1"/>
    <property type="molecule type" value="Genomic_DNA"/>
</dbReference>
<evidence type="ECO:0000313" key="1">
    <source>
        <dbReference type="EMBL" id="CAB4025826.1"/>
    </source>
</evidence>
<reference evidence="1" key="1">
    <citation type="submission" date="2020-04" db="EMBL/GenBank/DDBJ databases">
        <authorList>
            <person name="Alioto T."/>
            <person name="Alioto T."/>
            <person name="Gomez Garrido J."/>
        </authorList>
    </citation>
    <scope>NUCLEOTIDE SEQUENCE</scope>
    <source>
        <strain evidence="1">A484AB</strain>
    </source>
</reference>
<gene>
    <name evidence="1" type="ORF">PACLA_8A075642</name>
</gene>
<sequence length="398" mass="45470">MIYSMFALILVFCSLAFQGTRDNPTKVAVNKNKFANIGANKFRRVVGFVGRLPHVAALNLSLCEETSSTVFSGLKDFLIKLVWGNAFVEHFPTFFEVLEEKKLKELQLKQNEYLLDFQTGTEAVTESFYRVVEKQEMDGGQSLEVLSNHAKVDWCFPPILQCERALTETAKIYINGNKTLVPEQQTILLQAVPEQRPIPLQEVSEQQTNPLQAVPEQQTIRLQAVPEQRAIPLQAVPEQQTNPLQAVPEQQSIPLQAVSEQQTDPLQAVPEQQIDFFQAVPEQQTSPLQAEPENSKPILFKQYLNSKPFLSKQYLNSKPILFKLYLKQQAIPLQAVPGQQTNPLQAILEQHYDMFNLNMLNLDMFDVDMFDLDMFNSNMLLHDLSWTNDEKELNELFL</sequence>
<protein>
    <submittedName>
        <fullName evidence="1">Uncharacterized protein</fullName>
    </submittedName>
</protein>
<comment type="caution">
    <text evidence="1">The sequence shown here is derived from an EMBL/GenBank/DDBJ whole genome shotgun (WGS) entry which is preliminary data.</text>
</comment>
<dbReference type="Proteomes" id="UP001152795">
    <property type="component" value="Unassembled WGS sequence"/>
</dbReference>
<evidence type="ECO:0000313" key="2">
    <source>
        <dbReference type="Proteomes" id="UP001152795"/>
    </source>
</evidence>
<proteinExistence type="predicted"/>
<keyword evidence="2" id="KW-1185">Reference proteome</keyword>
<accession>A0A7D9JAR0</accession>
<dbReference type="AlphaFoldDB" id="A0A7D9JAR0"/>
<organism evidence="1 2">
    <name type="scientific">Paramuricea clavata</name>
    <name type="common">Red gorgonian</name>
    <name type="synonym">Violescent sea-whip</name>
    <dbReference type="NCBI Taxonomy" id="317549"/>
    <lineage>
        <taxon>Eukaryota</taxon>
        <taxon>Metazoa</taxon>
        <taxon>Cnidaria</taxon>
        <taxon>Anthozoa</taxon>
        <taxon>Octocorallia</taxon>
        <taxon>Malacalcyonacea</taxon>
        <taxon>Plexauridae</taxon>
        <taxon>Paramuricea</taxon>
    </lineage>
</organism>
<name>A0A7D9JAR0_PARCT</name>